<dbReference type="PaxDb" id="882-DVU_3318"/>
<dbReference type="SMR" id="Q725V7"/>
<dbReference type="PATRIC" id="fig|882.5.peg.3015"/>
<dbReference type="HOGENOM" id="CLU_3006869_0_0_7"/>
<sequence>MIAKVVDATPWQIKRELRYVTVLREKSMVRALYAGCVDAVRKGHVDDVVVESMERV</sequence>
<dbReference type="AlphaFoldDB" id="Q725V7"/>
<keyword evidence="2" id="KW-1185">Reference proteome</keyword>
<protein>
    <submittedName>
        <fullName evidence="1">Uncharacterized protein</fullName>
    </submittedName>
</protein>
<organism evidence="1 2">
    <name type="scientific">Nitratidesulfovibrio vulgaris (strain ATCC 29579 / DSM 644 / CCUG 34227 / NCIMB 8303 / VKM B-1760 / Hildenborough)</name>
    <name type="common">Desulfovibrio vulgaris</name>
    <dbReference type="NCBI Taxonomy" id="882"/>
    <lineage>
        <taxon>Bacteria</taxon>
        <taxon>Pseudomonadati</taxon>
        <taxon>Thermodesulfobacteriota</taxon>
        <taxon>Desulfovibrionia</taxon>
        <taxon>Desulfovibrionales</taxon>
        <taxon>Desulfovibrionaceae</taxon>
        <taxon>Nitratidesulfovibrio</taxon>
    </lineage>
</organism>
<dbReference type="STRING" id="882.DVU_3318"/>
<dbReference type="Proteomes" id="UP000002194">
    <property type="component" value="Chromosome"/>
</dbReference>
<accession>Q725V7</accession>
<dbReference type="EnsemblBacteria" id="AAS97786">
    <property type="protein sequence ID" value="AAS97786"/>
    <property type="gene ID" value="DVU_3318"/>
</dbReference>
<evidence type="ECO:0000313" key="1">
    <source>
        <dbReference type="EMBL" id="AAS97786.1"/>
    </source>
</evidence>
<dbReference type="EMBL" id="AE017285">
    <property type="protein sequence ID" value="AAS97786.1"/>
    <property type="molecule type" value="Genomic_DNA"/>
</dbReference>
<dbReference type="KEGG" id="dvu:DVU_3318"/>
<evidence type="ECO:0000313" key="2">
    <source>
        <dbReference type="Proteomes" id="UP000002194"/>
    </source>
</evidence>
<reference evidence="1 2" key="1">
    <citation type="journal article" date="2004" name="Nat. Biotechnol.">
        <title>The genome sequence of the anaerobic, sulfate-reducing bacterium Desulfovibrio vulgaris Hildenborough.</title>
        <authorList>
            <person name="Heidelberg J.F."/>
            <person name="Seshadri R."/>
            <person name="Haveman S.A."/>
            <person name="Hemme C.L."/>
            <person name="Paulsen I.T."/>
            <person name="Kolonay J.F."/>
            <person name="Eisen J.A."/>
            <person name="Ward N."/>
            <person name="Methe B."/>
            <person name="Brinkac L.M."/>
            <person name="Daugherty S.C."/>
            <person name="Deboy R.T."/>
            <person name="Dodson R.J."/>
            <person name="Durkin A.S."/>
            <person name="Madupu R."/>
            <person name="Nelson W.C."/>
            <person name="Sullivan S.A."/>
            <person name="Fouts D."/>
            <person name="Haft D.H."/>
            <person name="Selengut J."/>
            <person name="Peterson J.D."/>
            <person name="Davidsen T.M."/>
            <person name="Zafar N."/>
            <person name="Zhou L."/>
            <person name="Radune D."/>
            <person name="Dimitrov G."/>
            <person name="Hance M."/>
            <person name="Tran K."/>
            <person name="Khouri H."/>
            <person name="Gill J."/>
            <person name="Utterback T.R."/>
            <person name="Feldblyum T.V."/>
            <person name="Wall J.D."/>
            <person name="Voordouw G."/>
            <person name="Fraser C.M."/>
        </authorList>
    </citation>
    <scope>NUCLEOTIDE SEQUENCE [LARGE SCALE GENOMIC DNA]</scope>
    <source>
        <strain evidence="2">ATCC 29579 / DSM 644 / NCIMB 8303 / VKM B-1760 / Hildenborough</strain>
    </source>
</reference>
<proteinExistence type="predicted"/>
<gene>
    <name evidence="1" type="ordered locus">DVU_3318</name>
</gene>
<name>Q725V7_NITV2</name>